<evidence type="ECO:0000313" key="2">
    <source>
        <dbReference type="Proteomes" id="UP001178508"/>
    </source>
</evidence>
<organism evidence="1 2">
    <name type="scientific">Xyrichtys novacula</name>
    <name type="common">Pearly razorfish</name>
    <name type="synonym">Hemipteronotus novacula</name>
    <dbReference type="NCBI Taxonomy" id="13765"/>
    <lineage>
        <taxon>Eukaryota</taxon>
        <taxon>Metazoa</taxon>
        <taxon>Chordata</taxon>
        <taxon>Craniata</taxon>
        <taxon>Vertebrata</taxon>
        <taxon>Euteleostomi</taxon>
        <taxon>Actinopterygii</taxon>
        <taxon>Neopterygii</taxon>
        <taxon>Teleostei</taxon>
        <taxon>Neoteleostei</taxon>
        <taxon>Acanthomorphata</taxon>
        <taxon>Eupercaria</taxon>
        <taxon>Labriformes</taxon>
        <taxon>Labridae</taxon>
        <taxon>Xyrichtys</taxon>
    </lineage>
</organism>
<evidence type="ECO:0000313" key="1">
    <source>
        <dbReference type="EMBL" id="CAJ1065217.1"/>
    </source>
</evidence>
<name>A0AAV1FVG3_XYRNO</name>
<dbReference type="AlphaFoldDB" id="A0AAV1FVG3"/>
<accession>A0AAV1FVG3</accession>
<sequence>MCLEVPLAAPCTCETAPHPGCSSIFQDPCLRRQGGSGVGSQPDLELVQTSRNELQQTSRAWLPRSGLLHEHTRGVRPCLSVCTATKQASTAQQAGIFWPQSMHACVSDASVTTGNMESGGDSKNTEHAG</sequence>
<keyword evidence="2" id="KW-1185">Reference proteome</keyword>
<reference evidence="1" key="1">
    <citation type="submission" date="2023-08" db="EMBL/GenBank/DDBJ databases">
        <authorList>
            <person name="Alioto T."/>
            <person name="Alioto T."/>
            <person name="Gomez Garrido J."/>
        </authorList>
    </citation>
    <scope>NUCLEOTIDE SEQUENCE</scope>
</reference>
<protein>
    <submittedName>
        <fullName evidence="1">Uncharacterized protein</fullName>
    </submittedName>
</protein>
<proteinExistence type="predicted"/>
<gene>
    <name evidence="1" type="ORF">XNOV1_A040513</name>
</gene>
<dbReference type="EMBL" id="OY660873">
    <property type="protein sequence ID" value="CAJ1065217.1"/>
    <property type="molecule type" value="Genomic_DNA"/>
</dbReference>
<dbReference type="Proteomes" id="UP001178508">
    <property type="component" value="Chromosome 10"/>
</dbReference>